<feature type="compositionally biased region" description="Acidic residues" evidence="1">
    <location>
        <begin position="130"/>
        <end position="143"/>
    </location>
</feature>
<feature type="region of interest" description="Disordered" evidence="1">
    <location>
        <begin position="1"/>
        <end position="143"/>
    </location>
</feature>
<dbReference type="PANTHER" id="PTHR13582:SF0">
    <property type="entry name" value="M-PHASE PHOSPHOPROTEIN 6"/>
    <property type="match status" value="1"/>
</dbReference>
<evidence type="ECO:0000313" key="2">
    <source>
        <dbReference type="EMBL" id="CAE2232675.1"/>
    </source>
</evidence>
<sequence>MSASQEQSPKMWKPGTAAPSASAGRPQHSRTKTPPRSRSPAGSRGGGAGRGGGGRGGGGRGSSSAVKRNVAKTGLSGATMGMRFMKRKAEAAEAAKRKEAAEAEAKAKAEREQMEWEAAAGKSGGGRDAEEGEAMDEEEDDDCMAPQIATITDMYGAGADIVGRRSFGGFNKAVAETWNESLHMREKVGSGADGEKLSDAELLRKYENVVKGRSGDRPGQRIGNLAEKAKKRRGNAQSGNKEKRKRG</sequence>
<feature type="compositionally biased region" description="Gly residues" evidence="1">
    <location>
        <begin position="43"/>
        <end position="61"/>
    </location>
</feature>
<dbReference type="InterPro" id="IPR019324">
    <property type="entry name" value="MPP6"/>
</dbReference>
<organism evidence="2">
    <name type="scientific">Odontella aurita</name>
    <dbReference type="NCBI Taxonomy" id="265563"/>
    <lineage>
        <taxon>Eukaryota</taxon>
        <taxon>Sar</taxon>
        <taxon>Stramenopiles</taxon>
        <taxon>Ochrophyta</taxon>
        <taxon>Bacillariophyta</taxon>
        <taxon>Mediophyceae</taxon>
        <taxon>Biddulphiophycidae</taxon>
        <taxon>Eupodiscales</taxon>
        <taxon>Odontellaceae</taxon>
        <taxon>Odontella</taxon>
    </lineage>
</organism>
<dbReference type="Pfam" id="PF10175">
    <property type="entry name" value="MPP6"/>
    <property type="match status" value="1"/>
</dbReference>
<name>A0A7S4IKZ7_9STRA</name>
<accession>A0A7S4IKZ7</accession>
<feature type="compositionally biased region" description="Basic and acidic residues" evidence="1">
    <location>
        <begin position="87"/>
        <end position="114"/>
    </location>
</feature>
<protein>
    <submittedName>
        <fullName evidence="2">Uncharacterized protein</fullName>
    </submittedName>
</protein>
<proteinExistence type="predicted"/>
<reference evidence="2" key="1">
    <citation type="submission" date="2021-01" db="EMBL/GenBank/DDBJ databases">
        <authorList>
            <person name="Corre E."/>
            <person name="Pelletier E."/>
            <person name="Niang G."/>
            <person name="Scheremetjew M."/>
            <person name="Finn R."/>
            <person name="Kale V."/>
            <person name="Holt S."/>
            <person name="Cochrane G."/>
            <person name="Meng A."/>
            <person name="Brown T."/>
            <person name="Cohen L."/>
        </authorList>
    </citation>
    <scope>NUCLEOTIDE SEQUENCE</scope>
    <source>
        <strain evidence="2">Isolate 1302-5</strain>
    </source>
</reference>
<gene>
    <name evidence="2" type="ORF">OAUR00152_LOCUS12557</name>
</gene>
<dbReference type="GO" id="GO:0000460">
    <property type="term" value="P:maturation of 5.8S rRNA"/>
    <property type="evidence" value="ECO:0007669"/>
    <property type="project" value="TreeGrafter"/>
</dbReference>
<dbReference type="AlphaFoldDB" id="A0A7S4IKZ7"/>
<feature type="compositionally biased region" description="Basic and acidic residues" evidence="1">
    <location>
        <begin position="208"/>
        <end position="219"/>
    </location>
</feature>
<dbReference type="PANTHER" id="PTHR13582">
    <property type="entry name" value="M-PHASE PHOSPHOPROTEIN 6"/>
    <property type="match status" value="1"/>
</dbReference>
<evidence type="ECO:0000256" key="1">
    <source>
        <dbReference type="SAM" id="MobiDB-lite"/>
    </source>
</evidence>
<dbReference type="EMBL" id="HBKQ01018542">
    <property type="protein sequence ID" value="CAE2232675.1"/>
    <property type="molecule type" value="Transcribed_RNA"/>
</dbReference>
<feature type="region of interest" description="Disordered" evidence="1">
    <location>
        <begin position="208"/>
        <end position="247"/>
    </location>
</feature>